<keyword evidence="2" id="KW-0645">Protease</keyword>
<dbReference type="PANTHER" id="PTHR30217:SF10">
    <property type="entry name" value="23S RRNA 5-HYDROXYCYTIDINE C2501 SYNTHASE"/>
    <property type="match status" value="1"/>
</dbReference>
<dbReference type="GO" id="GO:0008233">
    <property type="term" value="F:peptidase activity"/>
    <property type="evidence" value="ECO:0007669"/>
    <property type="project" value="UniProtKB-KW"/>
</dbReference>
<reference evidence="2 3" key="1">
    <citation type="journal article" date="2015" name="Genome Announc.">
        <title>Draft Genome Sequence of Clostridium tyrobutyricum Strain DIVETGP, Isolated from Cow's Milk for Grana Padano Production.</title>
        <authorList>
            <person name="Soggiu A."/>
            <person name="Piras C."/>
            <person name="Gaiarsa S."/>
            <person name="Sassera D."/>
            <person name="Roncada P."/>
            <person name="Bendixen E."/>
            <person name="Brasca M."/>
            <person name="Bonizzi L."/>
        </authorList>
    </citation>
    <scope>NUCLEOTIDE SEQUENCE [LARGE SCALE GENOMIC DNA]</scope>
    <source>
        <strain evidence="2 3">DIVETGP</strain>
    </source>
</reference>
<dbReference type="InterPro" id="IPR001539">
    <property type="entry name" value="Peptidase_U32"/>
</dbReference>
<organism evidence="2 3">
    <name type="scientific">Clostridium tyrobutyricum DIVETGP</name>
    <dbReference type="NCBI Taxonomy" id="1408889"/>
    <lineage>
        <taxon>Bacteria</taxon>
        <taxon>Bacillati</taxon>
        <taxon>Bacillota</taxon>
        <taxon>Clostridia</taxon>
        <taxon>Eubacteriales</taxon>
        <taxon>Clostridiaceae</taxon>
        <taxon>Clostridium</taxon>
    </lineage>
</organism>
<keyword evidence="3" id="KW-1185">Reference proteome</keyword>
<dbReference type="GO" id="GO:0006508">
    <property type="term" value="P:proteolysis"/>
    <property type="evidence" value="ECO:0007669"/>
    <property type="project" value="UniProtKB-KW"/>
</dbReference>
<protein>
    <submittedName>
        <fullName evidence="2">Protease</fullName>
        <ecNumber evidence="2">3.4.-.-</ecNumber>
    </submittedName>
</protein>
<dbReference type="EC" id="3.4.-.-" evidence="2"/>
<dbReference type="Pfam" id="PF12392">
    <property type="entry name" value="DUF3656"/>
    <property type="match status" value="1"/>
</dbReference>
<dbReference type="InterPro" id="IPR020988">
    <property type="entry name" value="Pept_U32_collagenase"/>
</dbReference>
<dbReference type="PROSITE" id="PS01276">
    <property type="entry name" value="PEPTIDASE_U32"/>
    <property type="match status" value="1"/>
</dbReference>
<evidence type="ECO:0000313" key="3">
    <source>
        <dbReference type="Proteomes" id="UP000019482"/>
    </source>
</evidence>
<dbReference type="AlphaFoldDB" id="W6N5V9"/>
<dbReference type="RefSeq" id="WP_017895345.1">
    <property type="nucleotide sequence ID" value="NZ_CBXI010000008.1"/>
</dbReference>
<dbReference type="InterPro" id="IPR051454">
    <property type="entry name" value="RNA/ubiquinone_mod_enzymes"/>
</dbReference>
<proteinExistence type="predicted"/>
<gene>
    <name evidence="2" type="ORF">CTDIVETGP_0734</name>
</gene>
<evidence type="ECO:0000313" key="2">
    <source>
        <dbReference type="EMBL" id="CDL90664.1"/>
    </source>
</evidence>
<name>W6N5V9_CLOTY</name>
<dbReference type="EMBL" id="CBXI010000008">
    <property type="protein sequence ID" value="CDL90664.1"/>
    <property type="molecule type" value="Genomic_DNA"/>
</dbReference>
<accession>W6N5V9</accession>
<comment type="caution">
    <text evidence="2">The sequence shown here is derived from an EMBL/GenBank/DDBJ whole genome shotgun (WGS) entry which is preliminary data.</text>
</comment>
<dbReference type="OrthoDB" id="9807498at2"/>
<sequence>MKKIELLAPAGDMHSLYAAVQSGADAIYLGGNKFSARAYANNFNNENLEVAVKYCHIYDVKIYITINTLMKENELKEAVRYTKFLHSIGVDGLIIQDIGFAINIKKILPDFELHASTQMTVHNLEGALFLKEIGFKRIVLSRELSLKEIQYISRNLGVETEIFIHGALCICYSGQCLMSSTIGGRSGNRGRCAQPCRLPYSVVNLQNGVNRKGYILSPKDMCIIENIEDIINTGAASLKIEGRMKRPEYVAGVVSEYRAVIDEYIDSKSKNNNINISERKKRLLQLFNREGFSKAYLFKNTGKDMMSYSFPKNTGVEIGKIEKDMTILLNECISKGDGVRNNKNGFTVSKIIENNRELDHAEKAKRVKLMPIRYKPGDIIYKTSDLNQLKRLENIYRKPYKRKIHLNLKVKFKVGTEFLLETKYKNHVFTFAGEIVESAVKRPVTKDRISENLLKTGDTPFKFSNMEFIDYEEGFLPISEINIARRELINKIEKYVLGKNMPVVNDKYKFDITDIETEVDLPGNIIFVTTNDQLRAALELNFNSICVDPFQRKNSIELNNIEGNIDIYIKAPNIIKEEFDYICNFIEKNSNRIKGIITSNLGILNRFKNKINLIGDYKLNIFNSASLKFYNGFTNGNCLSVELSRGEIRNVLNNTKYSAQILMYGKIELMVSEYCAIGSTFGGKTASKNCNSSCEHGEYCIIDRKNIKFPIKTDKFCRSHIYNSVSLNLISDMKEVRNMGIKSFRLDFLDESYEQTKNILKAFISEKWSGDFSEFTRGSYKRGVE</sequence>
<dbReference type="PANTHER" id="PTHR30217">
    <property type="entry name" value="PEPTIDASE U32 FAMILY"/>
    <property type="match status" value="1"/>
</dbReference>
<dbReference type="Proteomes" id="UP000019482">
    <property type="component" value="Unassembled WGS sequence"/>
</dbReference>
<keyword evidence="2" id="KW-0378">Hydrolase</keyword>
<dbReference type="Pfam" id="PF01136">
    <property type="entry name" value="Peptidase_U32"/>
    <property type="match status" value="2"/>
</dbReference>
<feature type="domain" description="Peptidase U32 collagenase" evidence="1">
    <location>
        <begin position="380"/>
        <end position="495"/>
    </location>
</feature>
<dbReference type="GeneID" id="29419756"/>
<evidence type="ECO:0000259" key="1">
    <source>
        <dbReference type="Pfam" id="PF12392"/>
    </source>
</evidence>